<evidence type="ECO:0000313" key="1">
    <source>
        <dbReference type="EMBL" id="MFC5565035.1"/>
    </source>
</evidence>
<gene>
    <name evidence="1" type="ORF">ACFPOC_01195</name>
</gene>
<dbReference type="Pfam" id="PF00353">
    <property type="entry name" value="HemolysinCabind"/>
    <property type="match status" value="1"/>
</dbReference>
<dbReference type="RefSeq" id="WP_209837010.1">
    <property type="nucleotide sequence ID" value="NZ_JAGGJP010000001.1"/>
</dbReference>
<dbReference type="EMBL" id="JBHSNA010000001">
    <property type="protein sequence ID" value="MFC5565035.1"/>
    <property type="molecule type" value="Genomic_DNA"/>
</dbReference>
<keyword evidence="2" id="KW-1185">Reference proteome</keyword>
<protein>
    <submittedName>
        <fullName evidence="1">Uncharacterized protein</fullName>
    </submittedName>
</protein>
<accession>A0ABW0S806</accession>
<evidence type="ECO:0000313" key="2">
    <source>
        <dbReference type="Proteomes" id="UP001596056"/>
    </source>
</evidence>
<dbReference type="SUPFAM" id="SSF51120">
    <property type="entry name" value="beta-Roll"/>
    <property type="match status" value="1"/>
</dbReference>
<comment type="caution">
    <text evidence="1">The sequence shown here is derived from an EMBL/GenBank/DDBJ whole genome shotgun (WGS) entry which is preliminary data.</text>
</comment>
<sequence>MAAVYGTSGRDTIVATSGADVLYGLAGDDTETDGEKVGHGSVGMILRRAAR</sequence>
<reference evidence="2" key="1">
    <citation type="journal article" date="2019" name="Int. J. Syst. Evol. Microbiol.">
        <title>The Global Catalogue of Microorganisms (GCM) 10K type strain sequencing project: providing services to taxonomists for standard genome sequencing and annotation.</title>
        <authorList>
            <consortium name="The Broad Institute Genomics Platform"/>
            <consortium name="The Broad Institute Genome Sequencing Center for Infectious Disease"/>
            <person name="Wu L."/>
            <person name="Ma J."/>
        </authorList>
    </citation>
    <scope>NUCLEOTIDE SEQUENCE [LARGE SCALE GENOMIC DNA]</scope>
    <source>
        <strain evidence="2">KACC 11588</strain>
    </source>
</reference>
<dbReference type="InterPro" id="IPR001343">
    <property type="entry name" value="Hemolysn_Ca-bd"/>
</dbReference>
<proteinExistence type="predicted"/>
<dbReference type="Proteomes" id="UP001596056">
    <property type="component" value="Unassembled WGS sequence"/>
</dbReference>
<name>A0ABW0S806_9RHOB</name>
<dbReference type="InterPro" id="IPR011049">
    <property type="entry name" value="Serralysin-like_metalloprot_C"/>
</dbReference>
<dbReference type="Gene3D" id="2.150.10.10">
    <property type="entry name" value="Serralysin-like metalloprotease, C-terminal"/>
    <property type="match status" value="1"/>
</dbReference>
<organism evidence="1 2">
    <name type="scientific">Rubellimicrobium aerolatum</name>
    <dbReference type="NCBI Taxonomy" id="490979"/>
    <lineage>
        <taxon>Bacteria</taxon>
        <taxon>Pseudomonadati</taxon>
        <taxon>Pseudomonadota</taxon>
        <taxon>Alphaproteobacteria</taxon>
        <taxon>Rhodobacterales</taxon>
        <taxon>Roseobacteraceae</taxon>
        <taxon>Rubellimicrobium</taxon>
    </lineage>
</organism>